<comment type="caution">
    <text evidence="3">The sequence shown here is derived from an EMBL/GenBank/DDBJ whole genome shotgun (WGS) entry which is preliminary data.</text>
</comment>
<dbReference type="PANTHER" id="PTHR11937">
    <property type="entry name" value="ACTIN"/>
    <property type="match status" value="1"/>
</dbReference>
<dbReference type="EMBL" id="JAVEPI010000004">
    <property type="protein sequence ID" value="KAK1442219.1"/>
    <property type="molecule type" value="Genomic_DNA"/>
</dbReference>
<evidence type="ECO:0000256" key="2">
    <source>
        <dbReference type="RuleBase" id="RU000487"/>
    </source>
</evidence>
<dbReference type="SMART" id="SM00268">
    <property type="entry name" value="ACTIN"/>
    <property type="match status" value="1"/>
</dbReference>
<sequence length="463" mass="51391">MAKPIIIDFGTVNIRTGRVGDKLPSFVFTPLFGQPILHNRPNEPSDFAGGNGSNWLDYAIFPLNPREKHDNTIPVPAVTYADGGYKIRYSIMDKLLECATGSKAPDENLEGATVIASEPNIHTPSFRKTLAEVLVEGQRVEKFYMCKRAPLTCYASGRSSAMVVDVGGSCTNVAAVSEGFVLQDVTKEQPIGGALMDRVFFAYLNKCGTVIRPSFEYNKAAKTDDNPKVKVQKTDKQKNQPNLKKLPFVHESYYHYTRLYSTSRVKETCCIMNDQLNIKTKPVTDSCFALPDGSYLSADMGKDLCGIFCRCLFDDISYLNNVKSFKAFENQVLPHPLFEEKEETLSQILDNCKGIDGLLADAFVSAYKLEAPMCSVDTTNVVILSGGTTRHPAVLPLLEQRFQKHFPEMQQPVFMSIGGVEQQYSSFIGASILASMGIFDTLCVSRSECQEHGLERILQRKCP</sequence>
<dbReference type="InterPro" id="IPR043129">
    <property type="entry name" value="ATPase_NBD"/>
</dbReference>
<dbReference type="Proteomes" id="UP001230268">
    <property type="component" value="Unassembled WGS sequence"/>
</dbReference>
<evidence type="ECO:0008006" key="5">
    <source>
        <dbReference type="Google" id="ProtNLM"/>
    </source>
</evidence>
<proteinExistence type="inferred from homology"/>
<comment type="similarity">
    <text evidence="2">Belongs to the actin family.</text>
</comment>
<organism evidence="3 4">
    <name type="scientific">Babesia gibsoni</name>
    <dbReference type="NCBI Taxonomy" id="33632"/>
    <lineage>
        <taxon>Eukaryota</taxon>
        <taxon>Sar</taxon>
        <taxon>Alveolata</taxon>
        <taxon>Apicomplexa</taxon>
        <taxon>Aconoidasida</taxon>
        <taxon>Piroplasmida</taxon>
        <taxon>Babesiidae</taxon>
        <taxon>Babesia</taxon>
    </lineage>
</organism>
<name>A0AAD8PD17_BABGI</name>
<dbReference type="AlphaFoldDB" id="A0AAD8PD17"/>
<dbReference type="Gene3D" id="3.90.640.10">
    <property type="entry name" value="Actin, Chain A, domain 4"/>
    <property type="match status" value="1"/>
</dbReference>
<evidence type="ECO:0000313" key="3">
    <source>
        <dbReference type="EMBL" id="KAK1442219.1"/>
    </source>
</evidence>
<gene>
    <name evidence="3" type="ORF">BgAZ_402490</name>
</gene>
<evidence type="ECO:0000313" key="4">
    <source>
        <dbReference type="Proteomes" id="UP001230268"/>
    </source>
</evidence>
<dbReference type="SUPFAM" id="SSF53067">
    <property type="entry name" value="Actin-like ATPase domain"/>
    <property type="match status" value="2"/>
</dbReference>
<dbReference type="Pfam" id="PF00022">
    <property type="entry name" value="Actin"/>
    <property type="match status" value="1"/>
</dbReference>
<evidence type="ECO:0000256" key="1">
    <source>
        <dbReference type="ARBA" id="ARBA00049360"/>
    </source>
</evidence>
<comment type="catalytic activity">
    <reaction evidence="1">
        <text>ATP + H2O = ADP + phosphate + H(+)</text>
        <dbReference type="Rhea" id="RHEA:13065"/>
        <dbReference type="ChEBI" id="CHEBI:15377"/>
        <dbReference type="ChEBI" id="CHEBI:15378"/>
        <dbReference type="ChEBI" id="CHEBI:30616"/>
        <dbReference type="ChEBI" id="CHEBI:43474"/>
        <dbReference type="ChEBI" id="CHEBI:456216"/>
    </reaction>
</comment>
<reference evidence="3" key="1">
    <citation type="submission" date="2023-08" db="EMBL/GenBank/DDBJ databases">
        <title>Draft sequence of the Babesia gibsoni genome.</title>
        <authorList>
            <person name="Yamagishi J.Y."/>
            <person name="Xuan X.X."/>
        </authorList>
    </citation>
    <scope>NUCLEOTIDE SEQUENCE</scope>
    <source>
        <strain evidence="3">Azabu</strain>
    </source>
</reference>
<dbReference type="InterPro" id="IPR004000">
    <property type="entry name" value="Actin"/>
</dbReference>
<keyword evidence="4" id="KW-1185">Reference proteome</keyword>
<dbReference type="Gene3D" id="3.30.420.40">
    <property type="match status" value="2"/>
</dbReference>
<accession>A0AAD8PD17</accession>
<protein>
    <recommendedName>
        <fullName evidence="5">Actin</fullName>
    </recommendedName>
</protein>